<evidence type="ECO:0000256" key="6">
    <source>
        <dbReference type="ARBA" id="ARBA00022932"/>
    </source>
</evidence>
<evidence type="ECO:0000256" key="9">
    <source>
        <dbReference type="ARBA" id="ARBA00049244"/>
    </source>
</evidence>
<dbReference type="FunFam" id="1.10.150.20:FF:000002">
    <property type="entry name" value="DNA polymerase I"/>
    <property type="match status" value="1"/>
</dbReference>
<keyword evidence="14" id="KW-1185">Reference proteome</keyword>
<evidence type="ECO:0000256" key="2">
    <source>
        <dbReference type="ARBA" id="ARBA00022679"/>
    </source>
</evidence>
<dbReference type="Proteomes" id="UP000460257">
    <property type="component" value="Unassembled WGS sequence"/>
</dbReference>
<evidence type="ECO:0000256" key="1">
    <source>
        <dbReference type="ARBA" id="ARBA00007705"/>
    </source>
</evidence>
<organism evidence="13 14">
    <name type="scientific">Candidatus Weimeria bifida</name>
    <dbReference type="NCBI Taxonomy" id="2599074"/>
    <lineage>
        <taxon>Bacteria</taxon>
        <taxon>Bacillati</taxon>
        <taxon>Bacillota</taxon>
        <taxon>Clostridia</taxon>
        <taxon>Lachnospirales</taxon>
        <taxon>Lachnospiraceae</taxon>
        <taxon>Candidatus Weimeria</taxon>
    </lineage>
</organism>
<dbReference type="PANTHER" id="PTHR10133:SF27">
    <property type="entry name" value="DNA POLYMERASE NU"/>
    <property type="match status" value="1"/>
</dbReference>
<dbReference type="PRINTS" id="PR00868">
    <property type="entry name" value="DNAPOLI"/>
</dbReference>
<reference evidence="13" key="1">
    <citation type="journal article" date="2020" name="Appl. Environ. Microbiol.">
        <title>Medium-Chain Fatty Acid Synthesis by 'Candidatus Weimeria bifida' gen. nov., sp. nov., and 'Candidatus Pseudoramibacter fermentans' sp. nov.</title>
        <authorList>
            <person name="Scarborough M.J."/>
            <person name="Myers K.S."/>
            <person name="Donohue T.J."/>
            <person name="Noguera D.R."/>
        </authorList>
    </citation>
    <scope>NUCLEOTIDE SEQUENCE</scope>
    <source>
        <strain evidence="13">LCO1.1</strain>
    </source>
</reference>
<dbReference type="PROSITE" id="PS00447">
    <property type="entry name" value="DNA_POLYMERASE_A"/>
    <property type="match status" value="1"/>
</dbReference>
<protein>
    <recommendedName>
        <fullName evidence="10 11">DNA polymerase I</fullName>
        <ecNumber evidence="10 11">2.7.7.7</ecNumber>
    </recommendedName>
</protein>
<dbReference type="AlphaFoldDB" id="A0A6N7IZL4"/>
<dbReference type="GO" id="GO:0003677">
    <property type="term" value="F:DNA binding"/>
    <property type="evidence" value="ECO:0007669"/>
    <property type="project" value="UniProtKB-UniRule"/>
</dbReference>
<dbReference type="EC" id="2.7.7.7" evidence="10 11"/>
<dbReference type="PANTHER" id="PTHR10133">
    <property type="entry name" value="DNA POLYMERASE I"/>
    <property type="match status" value="1"/>
</dbReference>
<keyword evidence="4 11" id="KW-0235">DNA replication</keyword>
<dbReference type="Gene3D" id="3.30.70.370">
    <property type="match status" value="1"/>
</dbReference>
<keyword evidence="5 11" id="KW-0227">DNA damage</keyword>
<dbReference type="Gene3D" id="1.10.150.20">
    <property type="entry name" value="5' to 3' exonuclease, C-terminal subdomain"/>
    <property type="match status" value="1"/>
</dbReference>
<evidence type="ECO:0000259" key="12">
    <source>
        <dbReference type="SMART" id="SM00482"/>
    </source>
</evidence>
<dbReference type="GO" id="GO:0006261">
    <property type="term" value="P:DNA-templated DNA replication"/>
    <property type="evidence" value="ECO:0007669"/>
    <property type="project" value="UniProtKB-UniRule"/>
</dbReference>
<dbReference type="GO" id="GO:0006302">
    <property type="term" value="P:double-strand break repair"/>
    <property type="evidence" value="ECO:0007669"/>
    <property type="project" value="TreeGrafter"/>
</dbReference>
<accession>A0A6N7IZL4</accession>
<dbReference type="InterPro" id="IPR001098">
    <property type="entry name" value="DNA-dir_DNA_pol_A_palm_dom"/>
</dbReference>
<keyword evidence="7 11" id="KW-0238">DNA-binding</keyword>
<dbReference type="Gene3D" id="3.30.420.10">
    <property type="entry name" value="Ribonuclease H-like superfamily/Ribonuclease H"/>
    <property type="match status" value="1"/>
</dbReference>
<dbReference type="InterPro" id="IPR019760">
    <property type="entry name" value="DNA-dir_DNA_pol_A_CS"/>
</dbReference>
<gene>
    <name evidence="11 13" type="primary">polA</name>
    <name evidence="13" type="ORF">FRC54_02175</name>
</gene>
<evidence type="ECO:0000256" key="3">
    <source>
        <dbReference type="ARBA" id="ARBA00022695"/>
    </source>
</evidence>
<evidence type="ECO:0000256" key="8">
    <source>
        <dbReference type="ARBA" id="ARBA00023204"/>
    </source>
</evidence>
<comment type="catalytic activity">
    <reaction evidence="9 11">
        <text>DNA(n) + a 2'-deoxyribonucleoside 5'-triphosphate = DNA(n+1) + diphosphate</text>
        <dbReference type="Rhea" id="RHEA:22508"/>
        <dbReference type="Rhea" id="RHEA-COMP:17339"/>
        <dbReference type="Rhea" id="RHEA-COMP:17340"/>
        <dbReference type="ChEBI" id="CHEBI:33019"/>
        <dbReference type="ChEBI" id="CHEBI:61560"/>
        <dbReference type="ChEBI" id="CHEBI:173112"/>
        <dbReference type="EC" id="2.7.7.7"/>
    </reaction>
</comment>
<evidence type="ECO:0000313" key="13">
    <source>
        <dbReference type="EMBL" id="MQN00787.1"/>
    </source>
</evidence>
<keyword evidence="3 11" id="KW-0548">Nucleotidyltransferase</keyword>
<dbReference type="SMART" id="SM00482">
    <property type="entry name" value="POLAc"/>
    <property type="match status" value="1"/>
</dbReference>
<comment type="subunit">
    <text evidence="11">Single-chain monomer with multiple functions.</text>
</comment>
<keyword evidence="2 11" id="KW-0808">Transferase</keyword>
<keyword evidence="6 11" id="KW-0239">DNA-directed DNA polymerase</keyword>
<comment type="similarity">
    <text evidence="1 11">Belongs to the DNA polymerase type-A family.</text>
</comment>
<evidence type="ECO:0000256" key="10">
    <source>
        <dbReference type="NCBIfam" id="TIGR00593"/>
    </source>
</evidence>
<evidence type="ECO:0000313" key="14">
    <source>
        <dbReference type="Proteomes" id="UP000460257"/>
    </source>
</evidence>
<evidence type="ECO:0000256" key="7">
    <source>
        <dbReference type="ARBA" id="ARBA00023125"/>
    </source>
</evidence>
<dbReference type="SUPFAM" id="SSF56672">
    <property type="entry name" value="DNA/RNA polymerases"/>
    <property type="match status" value="1"/>
</dbReference>
<dbReference type="InterPro" id="IPR018320">
    <property type="entry name" value="DNA_polymerase_1"/>
</dbReference>
<dbReference type="InterPro" id="IPR036397">
    <property type="entry name" value="RNaseH_sf"/>
</dbReference>
<proteinExistence type="inferred from homology"/>
<dbReference type="Gene3D" id="1.20.1060.10">
    <property type="entry name" value="Taq DNA Polymerase, Chain T, domain 4"/>
    <property type="match status" value="1"/>
</dbReference>
<comment type="caution">
    <text evidence="13">The sequence shown here is derived from an EMBL/GenBank/DDBJ whole genome shotgun (WGS) entry which is preliminary data.</text>
</comment>
<dbReference type="EMBL" id="VOGC01000002">
    <property type="protein sequence ID" value="MQN00787.1"/>
    <property type="molecule type" value="Genomic_DNA"/>
</dbReference>
<feature type="domain" description="DNA-directed DNA polymerase family A palm" evidence="12">
    <location>
        <begin position="554"/>
        <end position="760"/>
    </location>
</feature>
<dbReference type="CDD" id="cd08637">
    <property type="entry name" value="DNA_pol_A_pol_I_C"/>
    <property type="match status" value="1"/>
</dbReference>
<evidence type="ECO:0000256" key="5">
    <source>
        <dbReference type="ARBA" id="ARBA00022763"/>
    </source>
</evidence>
<evidence type="ECO:0000256" key="4">
    <source>
        <dbReference type="ARBA" id="ARBA00022705"/>
    </source>
</evidence>
<dbReference type="FunFam" id="1.20.1060.10:FF:000001">
    <property type="entry name" value="DNA polymerase I"/>
    <property type="match status" value="1"/>
</dbReference>
<dbReference type="GO" id="GO:0003887">
    <property type="term" value="F:DNA-directed DNA polymerase activity"/>
    <property type="evidence" value="ECO:0007669"/>
    <property type="project" value="UniProtKB-UniRule"/>
</dbReference>
<sequence length="796" mass="88182">MAQRGHEGYIMVRFIADVNSIAKAAADGLPFCGTSEREEKTGAFFHLLSAATAKYSADELYLFYSAEDGLVNSIAEECAKKGLCLIETDDIYHGVGALLSSKSSGNVLLTVRSDLLVYASSDTTVLLIEFDENGSHLSEVNEAVGADQLALECALGAATAQSVCEQYGPLEKILKDPLSVDFFGAGKVIEQKTSEIKARYDFLKEASALDFKIPNEADAGLEGKDLSCDAASAELSSVDTSGVAFFDKKDEKVLSEFLSEAKQRIKDGKTIIFYDLKDLLHSLGKACGFPFEIRKNGTHEEESGQLSFTQTIPEENSAAKALYDFIIATEQKAWDESVESDISYGKALHRYFDDVKIEGYIADPLNETVCKNAAEVAASHERLSKELKESGTEKLYEELELPLIFVLYDMEKTGIYMEADRLQEYGSMLEVQIRSLESKIYEEAGEEFNINSPKQLGEILFGKLGLPKGKKTKTGYSTSQKVLDELAEDYPIVADVLSYRKYAKLKSTYADGLFNCVSEDGRVHTTYQQTVTATGRLSSTDPNLQNIPIRLELGKQIRKVFLPNPDSLFIDADYSQIELRVLAHMSGDENLIKAYRADKDIHTATAALVFHVPADQVTPLQRRSAKAVNFGIVYGISSFGLGQNLSISRKQAQQYINDYFKAYPGLHSFLDGLVASAKANGFAETMYGRRRPVPELNDSQYMRRQFGERVAMNAPIQGSAADIIKIAMLHVFERLRREGMKSKLLLQVHDELLIEAPKSEEAEAKKILKEEMENASALKVPLEVDLEEGNDWYSAH</sequence>
<evidence type="ECO:0000256" key="11">
    <source>
        <dbReference type="RuleBase" id="RU004460"/>
    </source>
</evidence>
<dbReference type="InterPro" id="IPR043502">
    <property type="entry name" value="DNA/RNA_pol_sf"/>
</dbReference>
<keyword evidence="8 11" id="KW-0234">DNA repair</keyword>
<dbReference type="Pfam" id="PF00476">
    <property type="entry name" value="DNA_pol_A"/>
    <property type="match status" value="1"/>
</dbReference>
<dbReference type="NCBIfam" id="TIGR00593">
    <property type="entry name" value="pola"/>
    <property type="match status" value="1"/>
</dbReference>
<dbReference type="InterPro" id="IPR002298">
    <property type="entry name" value="DNA_polymerase_A"/>
</dbReference>
<name>A0A6N7IZL4_9FIRM</name>